<dbReference type="EMBL" id="FOVC01000005">
    <property type="protein sequence ID" value="SFN30129.1"/>
    <property type="molecule type" value="Genomic_DNA"/>
</dbReference>
<proteinExistence type="predicted"/>
<organism evidence="1 2">
    <name type="scientific">Izhakiella capsodis</name>
    <dbReference type="NCBI Taxonomy" id="1367852"/>
    <lineage>
        <taxon>Bacteria</taxon>
        <taxon>Pseudomonadati</taxon>
        <taxon>Pseudomonadota</taxon>
        <taxon>Gammaproteobacteria</taxon>
        <taxon>Enterobacterales</taxon>
        <taxon>Erwiniaceae</taxon>
        <taxon>Izhakiella</taxon>
    </lineage>
</organism>
<dbReference type="AlphaFoldDB" id="A0A1I4XY25"/>
<protein>
    <submittedName>
        <fullName evidence="1">Uncharacterized protein</fullName>
    </submittedName>
</protein>
<keyword evidence="2" id="KW-1185">Reference proteome</keyword>
<evidence type="ECO:0000313" key="2">
    <source>
        <dbReference type="Proteomes" id="UP000242222"/>
    </source>
</evidence>
<name>A0A1I4XY25_9GAMM</name>
<accession>A0A1I4XY25</accession>
<reference evidence="2" key="1">
    <citation type="submission" date="2016-10" db="EMBL/GenBank/DDBJ databases">
        <authorList>
            <person name="Varghese N."/>
            <person name="Submissions S."/>
        </authorList>
    </citation>
    <scope>NUCLEOTIDE SEQUENCE [LARGE SCALE GENOMIC DNA]</scope>
    <source>
        <strain evidence="2">N6PO6</strain>
    </source>
</reference>
<gene>
    <name evidence="1" type="ORF">SAMN05216516_10545</name>
</gene>
<sequence length="57" mass="6174">MRVLTGRVMIVDDAFRPAMLDASRAMNGDFVGSELIFSTVEPLAKLCLPMTAGRSSK</sequence>
<dbReference type="Proteomes" id="UP000242222">
    <property type="component" value="Unassembled WGS sequence"/>
</dbReference>
<evidence type="ECO:0000313" key="1">
    <source>
        <dbReference type="EMBL" id="SFN30129.1"/>
    </source>
</evidence>